<evidence type="ECO:0000313" key="2">
    <source>
        <dbReference type="Proteomes" id="UP001489719"/>
    </source>
</evidence>
<protein>
    <submittedName>
        <fullName evidence="1">Uncharacterized protein</fullName>
    </submittedName>
</protein>
<proteinExistence type="predicted"/>
<accession>A0ACC3TYY5</accession>
<sequence>MSNNGAAVHPPGSPAQNGANRAQADDDTLFTEEDAERLGTLIEAVVTTPYKYGNHVELVALLKRAGPGVFDDELRDARLRIAGLFLMDENFWEEWINDEAKKREEKAEANGGVYDDEDTIKMLELHARSVNDLLSVPLWKGYVEFVMNEHEREKKEGRPAELSMFEKSTLENVLVEAVNATGYSIPDSHQIWDLYRDLKLRDVQANPSADNIALLKRYYLARFKVPHATIDQTFADYSSLITQHENHSYEEELVAANKIVYETKKLLAVFQPFEDHLATTPNDVNVWAQYIDAAVNLHKKQFDPEIPKALYERAIKGSPAIPAIWDNYVLYLLDHQIFQILTIDGVLERGVKACPNSGTLWAHMIRTRERFKSTAELIEQVKDRAVATGLLSTNAEEYSIMAAAWISYLRRKYANDLDENRLVFSEQVEAVMADFEQTFPSKNRNDQPYILPRMYISILTQLGEIAKARQQWQDLANKHAREADFWLRWYNWERTVSLPSGDVLTSSGVLETAVGIKSLDAPERICEALLEFERDYGSAFSMEKAEVKVKKLMRVVQRRRALVAAKAPDGKTNLIAPAAGDSGAEEESKISKRKGHGDQPEIANPKKARTESDLGAPTRDREHATVIVEGLPADVTEQKVSNFFKDCGEIKSLKVVTNDTLASATIEFETAEDVLTAQTRDQKMLDGHTITVRVGAETTLWITNFPSAADVEYIRKIFTPFGEIVDIRFPSLTVNNKRRFCYLQYKRSEDAHAAQQTLHDSPAPPMSSPSNEEPTSKPRKLIVKISDPSQKQHRQGAVYEGRELFVRNIPMSMKEADIRKMFSKYGPLERVHLPSKDELFHTHQGFGFVSYGNAEDAKKALELDMTKIGDRILSVTVAEARTTGGARGGRAGFGGRGRGRGQGSDDSANRADHRARRI</sequence>
<reference evidence="2" key="1">
    <citation type="journal article" date="2024" name="Front. Bioeng. Biotechnol.">
        <title>Genome-scale model development and genomic sequencing of the oleaginous clade Lipomyces.</title>
        <authorList>
            <person name="Czajka J.J."/>
            <person name="Han Y."/>
            <person name="Kim J."/>
            <person name="Mondo S.J."/>
            <person name="Hofstad B.A."/>
            <person name="Robles A."/>
            <person name="Haridas S."/>
            <person name="Riley R."/>
            <person name="LaButti K."/>
            <person name="Pangilinan J."/>
            <person name="Andreopoulos W."/>
            <person name="Lipzen A."/>
            <person name="Yan J."/>
            <person name="Wang M."/>
            <person name="Ng V."/>
            <person name="Grigoriev I.V."/>
            <person name="Spatafora J.W."/>
            <person name="Magnuson J.K."/>
            <person name="Baker S.E."/>
            <person name="Pomraning K.R."/>
        </authorList>
    </citation>
    <scope>NUCLEOTIDE SEQUENCE [LARGE SCALE GENOMIC DNA]</scope>
    <source>
        <strain evidence="2">CBS 10300</strain>
    </source>
</reference>
<evidence type="ECO:0000313" key="1">
    <source>
        <dbReference type="EMBL" id="KAK9326224.1"/>
    </source>
</evidence>
<gene>
    <name evidence="1" type="ORF">V1517DRAFT_71216</name>
</gene>
<dbReference type="Proteomes" id="UP001489719">
    <property type="component" value="Unassembled WGS sequence"/>
</dbReference>
<dbReference type="EMBL" id="MU970035">
    <property type="protein sequence ID" value="KAK9326224.1"/>
    <property type="molecule type" value="Genomic_DNA"/>
</dbReference>
<comment type="caution">
    <text evidence="1">The sequence shown here is derived from an EMBL/GenBank/DDBJ whole genome shotgun (WGS) entry which is preliminary data.</text>
</comment>
<organism evidence="1 2">
    <name type="scientific">Lipomyces orientalis</name>
    <dbReference type="NCBI Taxonomy" id="1233043"/>
    <lineage>
        <taxon>Eukaryota</taxon>
        <taxon>Fungi</taxon>
        <taxon>Dikarya</taxon>
        <taxon>Ascomycota</taxon>
        <taxon>Saccharomycotina</taxon>
        <taxon>Lipomycetes</taxon>
        <taxon>Lipomycetales</taxon>
        <taxon>Lipomycetaceae</taxon>
        <taxon>Lipomyces</taxon>
    </lineage>
</organism>
<keyword evidence="2" id="KW-1185">Reference proteome</keyword>
<name>A0ACC3TYY5_9ASCO</name>